<feature type="domain" description="SMP-30/Gluconolactonase/LRE-like region" evidence="2">
    <location>
        <begin position="225"/>
        <end position="460"/>
    </location>
</feature>
<name>A0ABY9YBJ6_9GAMM</name>
<dbReference type="Pfam" id="PF01081">
    <property type="entry name" value="Aldolase"/>
    <property type="match status" value="1"/>
</dbReference>
<dbReference type="PANTHER" id="PTHR10907:SF47">
    <property type="entry name" value="REGUCALCIN"/>
    <property type="match status" value="1"/>
</dbReference>
<dbReference type="PRINTS" id="PR01790">
    <property type="entry name" value="SMP30FAMILY"/>
</dbReference>
<proteinExistence type="inferred from homology"/>
<dbReference type="InterPro" id="IPR000887">
    <property type="entry name" value="Aldlse_KDPG_KHG"/>
</dbReference>
<dbReference type="CDD" id="cd00452">
    <property type="entry name" value="KDPG_aldolase"/>
    <property type="match status" value="1"/>
</dbReference>
<dbReference type="GO" id="GO:0008674">
    <property type="term" value="F:2-dehydro-3-deoxy-6-phosphogalactonate aldolase activity"/>
    <property type="evidence" value="ECO:0007669"/>
    <property type="project" value="UniProtKB-EC"/>
</dbReference>
<dbReference type="RefSeq" id="WP_311182811.1">
    <property type="nucleotide sequence ID" value="NZ_CP115543.1"/>
</dbReference>
<accession>A0ABY9YBJ6</accession>
<evidence type="ECO:0000259" key="2">
    <source>
        <dbReference type="Pfam" id="PF08450"/>
    </source>
</evidence>
<reference evidence="3 4" key="1">
    <citation type="submission" date="2022-12" db="EMBL/GenBank/DDBJ databases">
        <title>Two new species, Stenotrophomonas aracearum and Stenotrophomonas oahuensis, isolated from Anthurium (Araceae family) in Hawaii.</title>
        <authorList>
            <person name="Chunag S.C."/>
            <person name="Dobhal S."/>
            <person name="Alvarez A."/>
            <person name="Arif M."/>
        </authorList>
    </citation>
    <scope>NUCLEOTIDE SEQUENCE [LARGE SCALE GENOMIC DNA]</scope>
    <source>
        <strain evidence="3 4">A5588</strain>
    </source>
</reference>
<dbReference type="Gene3D" id="3.20.20.70">
    <property type="entry name" value="Aldolase class I"/>
    <property type="match status" value="1"/>
</dbReference>
<dbReference type="Proteomes" id="UP001305421">
    <property type="component" value="Chromosome"/>
</dbReference>
<keyword evidence="4" id="KW-1185">Reference proteome</keyword>
<protein>
    <submittedName>
        <fullName evidence="3">2-dehydro-3-deoxy-6-phosphogalactonate aldolase</fullName>
        <ecNumber evidence="3">4.1.2.21</ecNumber>
    </submittedName>
</protein>
<dbReference type="EMBL" id="CP115543">
    <property type="protein sequence ID" value="WNH48156.1"/>
    <property type="molecule type" value="Genomic_DNA"/>
</dbReference>
<dbReference type="NCBIfam" id="NF006600">
    <property type="entry name" value="PRK09140.1"/>
    <property type="match status" value="1"/>
</dbReference>
<dbReference type="SUPFAM" id="SSF63829">
    <property type="entry name" value="Calcium-dependent phosphotriesterase"/>
    <property type="match status" value="1"/>
</dbReference>
<evidence type="ECO:0000313" key="4">
    <source>
        <dbReference type="Proteomes" id="UP001305421"/>
    </source>
</evidence>
<keyword evidence="3" id="KW-0456">Lyase</keyword>
<dbReference type="EC" id="4.1.2.21" evidence="3"/>
<dbReference type="Gene3D" id="2.120.10.30">
    <property type="entry name" value="TolB, C-terminal domain"/>
    <property type="match status" value="1"/>
</dbReference>
<dbReference type="Pfam" id="PF08450">
    <property type="entry name" value="SGL"/>
    <property type="match status" value="1"/>
</dbReference>
<dbReference type="InterPro" id="IPR005511">
    <property type="entry name" value="SMP-30"/>
</dbReference>
<dbReference type="InterPro" id="IPR013658">
    <property type="entry name" value="SGL"/>
</dbReference>
<dbReference type="SUPFAM" id="SSF51569">
    <property type="entry name" value="Aldolase"/>
    <property type="match status" value="1"/>
</dbReference>
<comment type="similarity">
    <text evidence="1">Belongs to the SMP-30/CGR1 family.</text>
</comment>
<evidence type="ECO:0000256" key="1">
    <source>
        <dbReference type="ARBA" id="ARBA00008853"/>
    </source>
</evidence>
<evidence type="ECO:0000313" key="3">
    <source>
        <dbReference type="EMBL" id="WNH48156.1"/>
    </source>
</evidence>
<gene>
    <name evidence="3" type="ORF">PDM28_15995</name>
</gene>
<dbReference type="InterPro" id="IPR011042">
    <property type="entry name" value="6-blade_b-propeller_TolB-like"/>
</dbReference>
<sequence>MSTHAMAFDRALDETGLIAILRGLTGAESVDVVEALYDAGVRLAEVPLNSPDPFTTIAALAAHFQGRMLIGAGTVVTVAAVEQLAATGCAFCVAPNSDPAVIAAARSHGMVPLPGFATATEAFAALAAGARHLKAFPAHGARPRLSALSAVLPKDTTLIAVGGVGPTDIGAYREAGVQAFGVGTDLYRPGRGADEVGRRARAWMQALQAPPAPVATLAHAAQTMVGESPVVAADGALYWVDPTAPCLLRWDDTQCTRVPLGEPVWSLGRDGAALVGNGETHFLRLSLDGSIQAGPEIEVGAGCRLNDLVVDSRGGLWGGTMHRGLLGGRGALFHATHVDAPAQRVADGLGVANGMAFSADERTLFVIDTLARTLLAYPVDIEAGTLDEPRVVTDFLGVPGKPDGMAMSADGHLWVAMWGGHAVVELAPNGAVLRSIPVPAAHVGSLAFAPDGRLFITTARARLSDADLARSPGAGGLFVVSALRR</sequence>
<dbReference type="InterPro" id="IPR013785">
    <property type="entry name" value="Aldolase_TIM"/>
</dbReference>
<organism evidence="3 4">
    <name type="scientific">Stenotrophomonas aracearum</name>
    <dbReference type="NCBI Taxonomy" id="3003272"/>
    <lineage>
        <taxon>Bacteria</taxon>
        <taxon>Pseudomonadati</taxon>
        <taxon>Pseudomonadota</taxon>
        <taxon>Gammaproteobacteria</taxon>
        <taxon>Lysobacterales</taxon>
        <taxon>Lysobacteraceae</taxon>
        <taxon>Stenotrophomonas</taxon>
    </lineage>
</organism>
<dbReference type="PANTHER" id="PTHR10907">
    <property type="entry name" value="REGUCALCIN"/>
    <property type="match status" value="1"/>
</dbReference>